<sequence>MRTSIGLACGAAALLTACGGEARTNAGDSARAGDSAATAAATAGEADPTRAAAGGAGVPAGYTARTDRESDAITGARYTARDGGAWEVQTGPAHVVWAAGDTASGRYTARARVAQLEAPSHPEAFGLFVGGQDLQGPAQRYTYFVVRGTGEYLIRVRDGAQTRDVRGWTAAPAVAKQDGSGRATYDLAVRADADSTRFLVGDTPVYAVAAGSVPTDGVAGLRINHNLHLEVRPVAITR</sequence>
<proteinExistence type="predicted"/>
<organism evidence="2 3">
    <name type="scientific">Roseisolibacter agri</name>
    <dbReference type="NCBI Taxonomy" id="2014610"/>
    <lineage>
        <taxon>Bacteria</taxon>
        <taxon>Pseudomonadati</taxon>
        <taxon>Gemmatimonadota</taxon>
        <taxon>Gemmatimonadia</taxon>
        <taxon>Gemmatimonadales</taxon>
        <taxon>Gemmatimonadaceae</taxon>
        <taxon>Roseisolibacter</taxon>
    </lineage>
</organism>
<keyword evidence="3" id="KW-1185">Reference proteome</keyword>
<dbReference type="EMBL" id="BRXS01000002">
    <property type="protein sequence ID" value="GLC24983.1"/>
    <property type="molecule type" value="Genomic_DNA"/>
</dbReference>
<dbReference type="PROSITE" id="PS51257">
    <property type="entry name" value="PROKAR_LIPOPROTEIN"/>
    <property type="match status" value="1"/>
</dbReference>
<evidence type="ECO:0000313" key="3">
    <source>
        <dbReference type="Proteomes" id="UP001161325"/>
    </source>
</evidence>
<accession>A0AA37QFU1</accession>
<dbReference type="Proteomes" id="UP001161325">
    <property type="component" value="Unassembled WGS sequence"/>
</dbReference>
<comment type="caution">
    <text evidence="2">The sequence shown here is derived from an EMBL/GenBank/DDBJ whole genome shotgun (WGS) entry which is preliminary data.</text>
</comment>
<feature type="region of interest" description="Disordered" evidence="1">
    <location>
        <begin position="41"/>
        <end position="63"/>
    </location>
</feature>
<gene>
    <name evidence="2" type="ORF">rosag_14960</name>
</gene>
<reference evidence="2" key="1">
    <citation type="submission" date="2022-08" db="EMBL/GenBank/DDBJ databases">
        <title>Draft genome sequencing of Roseisolibacter agri AW1220.</title>
        <authorList>
            <person name="Tobiishi Y."/>
            <person name="Tonouchi A."/>
        </authorList>
    </citation>
    <scope>NUCLEOTIDE SEQUENCE</scope>
    <source>
        <strain evidence="2">AW1220</strain>
    </source>
</reference>
<evidence type="ECO:0000256" key="1">
    <source>
        <dbReference type="SAM" id="MobiDB-lite"/>
    </source>
</evidence>
<dbReference type="Gene3D" id="2.60.120.560">
    <property type="entry name" value="Exo-inulinase, domain 1"/>
    <property type="match status" value="1"/>
</dbReference>
<protein>
    <submittedName>
        <fullName evidence="2">Uncharacterized protein</fullName>
    </submittedName>
</protein>
<dbReference type="AlphaFoldDB" id="A0AA37QFU1"/>
<evidence type="ECO:0000313" key="2">
    <source>
        <dbReference type="EMBL" id="GLC24983.1"/>
    </source>
</evidence>
<name>A0AA37QFU1_9BACT</name>
<dbReference type="RefSeq" id="WP_284349423.1">
    <property type="nucleotide sequence ID" value="NZ_BRXS01000002.1"/>
</dbReference>